<dbReference type="RefSeq" id="WP_008481775.1">
    <property type="nucleotide sequence ID" value="NZ_CAGS01000711.1"/>
</dbReference>
<feature type="transmembrane region" description="Helical" evidence="2">
    <location>
        <begin position="276"/>
        <end position="294"/>
    </location>
</feature>
<organism evidence="3 4">
    <name type="scientific">Nitrolancea hollandica Lb</name>
    <dbReference type="NCBI Taxonomy" id="1129897"/>
    <lineage>
        <taxon>Bacteria</taxon>
        <taxon>Pseudomonadati</taxon>
        <taxon>Thermomicrobiota</taxon>
        <taxon>Thermomicrobia</taxon>
        <taxon>Sphaerobacterales</taxon>
        <taxon>Sphaerobacterineae</taxon>
        <taxon>Sphaerobacteraceae</taxon>
        <taxon>Nitrolancea</taxon>
    </lineage>
</organism>
<evidence type="ECO:0000313" key="4">
    <source>
        <dbReference type="Proteomes" id="UP000004221"/>
    </source>
</evidence>
<feature type="transmembrane region" description="Helical" evidence="2">
    <location>
        <begin position="170"/>
        <end position="188"/>
    </location>
</feature>
<accession>I4EN71</accession>
<reference evidence="3 4" key="1">
    <citation type="journal article" date="2012" name="ISME J.">
        <title>Nitrification expanded: discovery, physiology and genomics of a nitrite-oxidizing bacterium from the phylum Chloroflexi.</title>
        <authorList>
            <person name="Sorokin D.Y."/>
            <person name="Lucker S."/>
            <person name="Vejmelkova D."/>
            <person name="Kostrikina N.A."/>
            <person name="Kleerebezem R."/>
            <person name="Rijpstra W.I."/>
            <person name="Damste J.S."/>
            <person name="Le Paslier D."/>
            <person name="Muyzer G."/>
            <person name="Wagner M."/>
            <person name="van Loosdrecht M.C."/>
            <person name="Daims H."/>
        </authorList>
    </citation>
    <scope>NUCLEOTIDE SEQUENCE [LARGE SCALE GENOMIC DNA]</scope>
    <source>
        <strain evidence="4">none</strain>
    </source>
</reference>
<proteinExistence type="predicted"/>
<evidence type="ECO:0000256" key="2">
    <source>
        <dbReference type="SAM" id="Phobius"/>
    </source>
</evidence>
<feature type="transmembrane region" description="Helical" evidence="2">
    <location>
        <begin position="33"/>
        <end position="51"/>
    </location>
</feature>
<keyword evidence="2" id="KW-0472">Membrane</keyword>
<evidence type="ECO:0000256" key="1">
    <source>
        <dbReference type="SAM" id="MobiDB-lite"/>
    </source>
</evidence>
<feature type="compositionally biased region" description="Polar residues" evidence="1">
    <location>
        <begin position="1"/>
        <end position="13"/>
    </location>
</feature>
<sequence length="313" mass="36408">MDSTRRAGQNRQVVSERPSPATAGRAARVTPQLVIGVMLVAVWWAIDWLHLRPVSDYYFFPLWLGYIVTVDGLVEWRTGTSLWRRGHWKFLLLFLISIPLWWLFEWLNGFLQNWHYQMPRPVAQWEYVLMASLSFSTVVPAVLETAELLSSFRIGERLPQLPAWHIERGTAIRLFLLGWVMLVLVIVAPRYAFPLTWLSVFFILEPVNVLLGQRSIGAFVRHGNWGAVWNVMLAALVCGFFWEMWNSHSMPKWTYSVPFVQFGHIFEMPILGYGGYLPFGLEIFTVYALVFWLVQGRPQQYARVSAQRQVDRT</sequence>
<feature type="transmembrane region" description="Helical" evidence="2">
    <location>
        <begin position="223"/>
        <end position="242"/>
    </location>
</feature>
<evidence type="ECO:0000313" key="3">
    <source>
        <dbReference type="EMBL" id="CCF86134.1"/>
    </source>
</evidence>
<dbReference type="AlphaFoldDB" id="I4EN71"/>
<keyword evidence="2" id="KW-0812">Transmembrane</keyword>
<feature type="transmembrane region" description="Helical" evidence="2">
    <location>
        <begin position="127"/>
        <end position="149"/>
    </location>
</feature>
<name>I4EN71_9BACT</name>
<feature type="transmembrane region" description="Helical" evidence="2">
    <location>
        <begin position="194"/>
        <end position="211"/>
    </location>
</feature>
<feature type="transmembrane region" description="Helical" evidence="2">
    <location>
        <begin position="57"/>
        <end position="76"/>
    </location>
</feature>
<dbReference type="EMBL" id="CAGS01000711">
    <property type="protein sequence ID" value="CCF86134.1"/>
    <property type="molecule type" value="Genomic_DNA"/>
</dbReference>
<keyword evidence="2" id="KW-1133">Transmembrane helix</keyword>
<protein>
    <submittedName>
        <fullName evidence="3">Uncharacterized membrane protein, predicted transporter</fullName>
    </submittedName>
</protein>
<dbReference type="Proteomes" id="UP000004221">
    <property type="component" value="Unassembled WGS sequence"/>
</dbReference>
<feature type="transmembrane region" description="Helical" evidence="2">
    <location>
        <begin position="88"/>
        <end position="107"/>
    </location>
</feature>
<gene>
    <name evidence="3" type="ORF">NITHO_760013</name>
</gene>
<dbReference type="OrthoDB" id="9769532at2"/>
<comment type="caution">
    <text evidence="3">The sequence shown here is derived from an EMBL/GenBank/DDBJ whole genome shotgun (WGS) entry which is preliminary data.</text>
</comment>
<feature type="region of interest" description="Disordered" evidence="1">
    <location>
        <begin position="1"/>
        <end position="23"/>
    </location>
</feature>
<keyword evidence="4" id="KW-1185">Reference proteome</keyword>